<accession>A0A151RQ75</accession>
<dbReference type="AlphaFoldDB" id="A0A151RQ75"/>
<evidence type="ECO:0000256" key="5">
    <source>
        <dbReference type="ARBA" id="ARBA00022827"/>
    </source>
</evidence>
<proteinExistence type="inferred from homology"/>
<evidence type="ECO:0000256" key="7">
    <source>
        <dbReference type="ARBA" id="ARBA00023002"/>
    </source>
</evidence>
<evidence type="ECO:0000256" key="3">
    <source>
        <dbReference type="ARBA" id="ARBA00009183"/>
    </source>
</evidence>
<dbReference type="InterPro" id="IPR000960">
    <property type="entry name" value="Flavin_mOase"/>
</dbReference>
<evidence type="ECO:0000256" key="2">
    <source>
        <dbReference type="ARBA" id="ARBA00004814"/>
    </source>
</evidence>
<dbReference type="GO" id="GO:0009851">
    <property type="term" value="P:auxin biosynthetic process"/>
    <property type="evidence" value="ECO:0007669"/>
    <property type="project" value="UniProtKB-KW"/>
</dbReference>
<dbReference type="InterPro" id="IPR036188">
    <property type="entry name" value="FAD/NAD-bd_sf"/>
</dbReference>
<dbReference type="SUPFAM" id="SSF51905">
    <property type="entry name" value="FAD/NAD(P)-binding domain"/>
    <property type="match status" value="2"/>
</dbReference>
<keyword evidence="7" id="KW-0560">Oxidoreductase</keyword>
<keyword evidence="11" id="KW-0503">Monooxygenase</keyword>
<organism evidence="11 12">
    <name type="scientific">Cajanus cajan</name>
    <name type="common">Pigeon pea</name>
    <name type="synonym">Cajanus indicus</name>
    <dbReference type="NCBI Taxonomy" id="3821"/>
    <lineage>
        <taxon>Eukaryota</taxon>
        <taxon>Viridiplantae</taxon>
        <taxon>Streptophyta</taxon>
        <taxon>Embryophyta</taxon>
        <taxon>Tracheophyta</taxon>
        <taxon>Spermatophyta</taxon>
        <taxon>Magnoliopsida</taxon>
        <taxon>eudicotyledons</taxon>
        <taxon>Gunneridae</taxon>
        <taxon>Pentapetalae</taxon>
        <taxon>rosids</taxon>
        <taxon>fabids</taxon>
        <taxon>Fabales</taxon>
        <taxon>Fabaceae</taxon>
        <taxon>Papilionoideae</taxon>
        <taxon>50 kb inversion clade</taxon>
        <taxon>NPAAA clade</taxon>
        <taxon>indigoferoid/millettioid clade</taxon>
        <taxon>Phaseoleae</taxon>
        <taxon>Cajanus</taxon>
    </lineage>
</organism>
<dbReference type="STRING" id="3821.A0A151RQ75"/>
<dbReference type="PRINTS" id="PR00368">
    <property type="entry name" value="FADPNR"/>
</dbReference>
<evidence type="ECO:0000256" key="8">
    <source>
        <dbReference type="ARBA" id="ARBA00023070"/>
    </source>
</evidence>
<dbReference type="PANTHER" id="PTHR43539:SF77">
    <property type="entry name" value="DISULFIDE OXIDOREDUCTASE_MONOOXYGENASE_OXIDOREDUCTASE"/>
    <property type="match status" value="1"/>
</dbReference>
<evidence type="ECO:0000256" key="6">
    <source>
        <dbReference type="ARBA" id="ARBA00022857"/>
    </source>
</evidence>
<protein>
    <recommendedName>
        <fullName evidence="9">indole-3-pyruvate monooxygenase</fullName>
        <ecNumber evidence="9">1.14.13.168</ecNumber>
    </recommendedName>
</protein>
<dbReference type="InterPro" id="IPR050982">
    <property type="entry name" value="Auxin_biosynth/cation_transpt"/>
</dbReference>
<dbReference type="PIRSF" id="PIRSF000332">
    <property type="entry name" value="FMO"/>
    <property type="match status" value="1"/>
</dbReference>
<dbReference type="PRINTS" id="PR00411">
    <property type="entry name" value="PNDRDTASEI"/>
</dbReference>
<dbReference type="GO" id="GO:0050661">
    <property type="term" value="F:NADP binding"/>
    <property type="evidence" value="ECO:0007669"/>
    <property type="project" value="InterPro"/>
</dbReference>
<keyword evidence="5" id="KW-0274">FAD</keyword>
<keyword evidence="4" id="KW-0285">Flavoprotein</keyword>
<evidence type="ECO:0000313" key="12">
    <source>
        <dbReference type="Proteomes" id="UP000075243"/>
    </source>
</evidence>
<dbReference type="GO" id="GO:0103075">
    <property type="term" value="F:indole-3-pyruvate monooxygenase activity"/>
    <property type="evidence" value="ECO:0007669"/>
    <property type="project" value="UniProtKB-EC"/>
</dbReference>
<keyword evidence="12" id="KW-1185">Reference proteome</keyword>
<dbReference type="EC" id="1.14.13.168" evidence="9"/>
<evidence type="ECO:0000256" key="10">
    <source>
        <dbReference type="ARBA" id="ARBA00047707"/>
    </source>
</evidence>
<dbReference type="OrthoDB" id="66881at2759"/>
<dbReference type="EMBL" id="KQ483618">
    <property type="protein sequence ID" value="KYP44659.1"/>
    <property type="molecule type" value="Genomic_DNA"/>
</dbReference>
<dbReference type="Gene3D" id="3.50.50.60">
    <property type="entry name" value="FAD/NAD(P)-binding domain"/>
    <property type="match status" value="1"/>
</dbReference>
<comment type="pathway">
    <text evidence="2">Plant hormone metabolism; auxin biosynthesis.</text>
</comment>
<evidence type="ECO:0000256" key="4">
    <source>
        <dbReference type="ARBA" id="ARBA00022630"/>
    </source>
</evidence>
<evidence type="ECO:0000313" key="11">
    <source>
        <dbReference type="EMBL" id="KYP44659.1"/>
    </source>
</evidence>
<evidence type="ECO:0000256" key="9">
    <source>
        <dbReference type="ARBA" id="ARBA00039148"/>
    </source>
</evidence>
<dbReference type="GO" id="GO:0050660">
    <property type="term" value="F:flavin adenine dinucleotide binding"/>
    <property type="evidence" value="ECO:0007669"/>
    <property type="project" value="InterPro"/>
</dbReference>
<dbReference type="Proteomes" id="UP000075243">
    <property type="component" value="Unassembled WGS sequence"/>
</dbReference>
<name>A0A151RQ75_CAJCA</name>
<dbReference type="OMA" id="KELIWYG"/>
<evidence type="ECO:0000256" key="1">
    <source>
        <dbReference type="ARBA" id="ARBA00001974"/>
    </source>
</evidence>
<comment type="similarity">
    <text evidence="3">Belongs to the FMO family.</text>
</comment>
<dbReference type="PANTHER" id="PTHR43539">
    <property type="entry name" value="FLAVIN-BINDING MONOOXYGENASE-LIKE PROTEIN (AFU_ORTHOLOGUE AFUA_4G09220)"/>
    <property type="match status" value="1"/>
</dbReference>
<keyword evidence="6" id="KW-0521">NADP</keyword>
<dbReference type="Pfam" id="PF13738">
    <property type="entry name" value="Pyr_redox_3"/>
    <property type="match status" value="1"/>
</dbReference>
<comment type="catalytic activity">
    <reaction evidence="10">
        <text>indole-3-pyruvate + NADPH + O2 + H(+) = (indol-3-yl)acetate + CO2 + NADP(+) + H2O</text>
        <dbReference type="Rhea" id="RHEA:34331"/>
        <dbReference type="ChEBI" id="CHEBI:15377"/>
        <dbReference type="ChEBI" id="CHEBI:15378"/>
        <dbReference type="ChEBI" id="CHEBI:15379"/>
        <dbReference type="ChEBI" id="CHEBI:16526"/>
        <dbReference type="ChEBI" id="CHEBI:17640"/>
        <dbReference type="ChEBI" id="CHEBI:30854"/>
        <dbReference type="ChEBI" id="CHEBI:57783"/>
        <dbReference type="ChEBI" id="CHEBI:58349"/>
        <dbReference type="EC" id="1.14.13.168"/>
    </reaction>
</comment>
<gene>
    <name evidence="11" type="ORF">KK1_033818</name>
</gene>
<dbReference type="Gramene" id="C.cajan_35821.t">
    <property type="protein sequence ID" value="C.cajan_35821.t"/>
    <property type="gene ID" value="C.cajan_35821"/>
</dbReference>
<keyword evidence="8" id="KW-0073">Auxin biosynthesis</keyword>
<sequence>MEEATVVIVGGGPGGLAVSACLSEKCISHIILEKEDCSVSLWRKNAYDRVNLHLASEFCSLPLMPHPPSAPTFLSKADFLQYIDTYIARFNINPLYSRFVESAKYDQVGNKWRVEAKNTQEDKVEVYVAKFLVIATGENSEGYIPNVPGLGSFEGEIVHSKYYKSGSKYESKEVLVVGCGNSGMEIAYDLQDFGARTSIVIRNPVHVLTKELVHQGMSALKHLSVDVVDTMVTFLADTEYGDLSKYGIYRPKKGPFYLKGVIGRSPVIDVGTIAKIKDGAIKVIPSHITGIENKKVIFGNNKVKEFDAIVFATGYRSIVNTWLKDYKYVLNDEGMPKNEFPNHWKGDYGLYCTGLSKRGLFGVKMDAEVIVNDINQTLKLH</sequence>
<comment type="cofactor">
    <cofactor evidence="1">
        <name>FAD</name>
        <dbReference type="ChEBI" id="CHEBI:57692"/>
    </cofactor>
</comment>
<reference evidence="11" key="1">
    <citation type="journal article" date="2012" name="Nat. Biotechnol.">
        <title>Draft genome sequence of pigeonpea (Cajanus cajan), an orphan legume crop of resource-poor farmers.</title>
        <authorList>
            <person name="Varshney R.K."/>
            <person name="Chen W."/>
            <person name="Li Y."/>
            <person name="Bharti A.K."/>
            <person name="Saxena R.K."/>
            <person name="Schlueter J.A."/>
            <person name="Donoghue M.T."/>
            <person name="Azam S."/>
            <person name="Fan G."/>
            <person name="Whaley A.M."/>
            <person name="Farmer A.D."/>
            <person name="Sheridan J."/>
            <person name="Iwata A."/>
            <person name="Tuteja R."/>
            <person name="Penmetsa R.V."/>
            <person name="Wu W."/>
            <person name="Upadhyaya H.D."/>
            <person name="Yang S.P."/>
            <person name="Shah T."/>
            <person name="Saxena K.B."/>
            <person name="Michael T."/>
            <person name="McCombie W.R."/>
            <person name="Yang B."/>
            <person name="Zhang G."/>
            <person name="Yang H."/>
            <person name="Wang J."/>
            <person name="Spillane C."/>
            <person name="Cook D.R."/>
            <person name="May G.D."/>
            <person name="Xu X."/>
            <person name="Jackson S.A."/>
        </authorList>
    </citation>
    <scope>NUCLEOTIDE SEQUENCE [LARGE SCALE GENOMIC DNA]</scope>
</reference>